<accession>A0A9P6N3N5</accession>
<feature type="domain" description="F-box/LRR-repeat protein 15-like leucin rich repeat" evidence="2">
    <location>
        <begin position="391"/>
        <end position="553"/>
    </location>
</feature>
<dbReference type="Proteomes" id="UP000703661">
    <property type="component" value="Unassembled WGS sequence"/>
</dbReference>
<evidence type="ECO:0000259" key="2">
    <source>
        <dbReference type="Pfam" id="PF25372"/>
    </source>
</evidence>
<evidence type="ECO:0000313" key="3">
    <source>
        <dbReference type="EMBL" id="KAG0022345.1"/>
    </source>
</evidence>
<dbReference type="GO" id="GO:0031146">
    <property type="term" value="P:SCF-dependent proteasomal ubiquitin-dependent protein catabolic process"/>
    <property type="evidence" value="ECO:0007669"/>
    <property type="project" value="TreeGrafter"/>
</dbReference>
<dbReference type="SUPFAM" id="SSF52047">
    <property type="entry name" value="RNI-like"/>
    <property type="match status" value="1"/>
</dbReference>
<sequence length="727" mass="82627">MTLEVDDGEESVTDVIQGSQIFNSHETGEEEDCENELDMVMSQQNEKQRDTSINDKLQPEILSLIFDQLADRPRTLRHSRPNAEGAISELKLRQVSRKDLLTAISLNLIHESDKQELMQWFEWRMKEKARRLKALKRRRRLVAERTRQNENPQLDESDEEDSEDEDDDDDSDSDESDNESDGANNDNNDSEDVLNNMEDLNEGPENDTEYDASDDETPLMKLVSGIDYLQSFLNPTGRDPQQLRRSRQSIEPTLSDTLSTTVARARRHQIAREVRQRLAQIRPFDGLPASLPLQTCGHWMQVINLQQEMPHPQRINPPPNMNNAPPAPQLHPLEHEEIQVPFQHHHHHQQHQPRSPHRRGLLASFINALTHNHFDDDDQFIDMVTRRSHPPVRLRSRREFVTDKTLQTILENCPRLCRLTISECHGITDEGFKLIRGSKCVAQGTLISLHMAGCYQITDQGLLNLVGESGDTQTQPRFESLDLAGCHGITDQGFIPLLRQCGNRLIQLRVHDCPNVTSESVFALAEHCPRIQWLDLGRSGKMTEAGLVHLASRCSELEWLSLARHHPNDRRDSGIQFDESFEEEEQGVQEEEEEEEDVTGNSGPGQEEKLITDHAISLICESCPKLHLLDLSYIPTITNYAIESLSRSARSLVYLTIIGCPGITSQSLYYLANLRNTSGKLGCITMGDALGISEKEIEQIMQGTLSGWQKSMVDETTLGNILGRNWN</sequence>
<dbReference type="InterPro" id="IPR006553">
    <property type="entry name" value="Leu-rich_rpt_Cys-con_subtyp"/>
</dbReference>
<gene>
    <name evidence="3" type="ORF">BGZ80_000486</name>
</gene>
<reference evidence="3" key="1">
    <citation type="journal article" date="2020" name="Fungal Divers.">
        <title>Resolving the Mortierellaceae phylogeny through synthesis of multi-gene phylogenetics and phylogenomics.</title>
        <authorList>
            <person name="Vandepol N."/>
            <person name="Liber J."/>
            <person name="Desiro A."/>
            <person name="Na H."/>
            <person name="Kennedy M."/>
            <person name="Barry K."/>
            <person name="Grigoriev I.V."/>
            <person name="Miller A.N."/>
            <person name="O'Donnell K."/>
            <person name="Stajich J.E."/>
            <person name="Bonito G."/>
        </authorList>
    </citation>
    <scope>NUCLEOTIDE SEQUENCE</scope>
    <source>
        <strain evidence="3">NRRL 2769</strain>
    </source>
</reference>
<dbReference type="PANTHER" id="PTHR13318:SF95">
    <property type="entry name" value="F-BOX PROTEIN YLR352W"/>
    <property type="match status" value="1"/>
</dbReference>
<dbReference type="EMBL" id="JAAAID010000110">
    <property type="protein sequence ID" value="KAG0022345.1"/>
    <property type="molecule type" value="Genomic_DNA"/>
</dbReference>
<proteinExistence type="predicted"/>
<feature type="compositionally biased region" description="Acidic residues" evidence="1">
    <location>
        <begin position="153"/>
        <end position="180"/>
    </location>
</feature>
<dbReference type="SMART" id="SM00367">
    <property type="entry name" value="LRR_CC"/>
    <property type="match status" value="7"/>
</dbReference>
<dbReference type="InterPro" id="IPR057207">
    <property type="entry name" value="FBXL15_LRR"/>
</dbReference>
<feature type="compositionally biased region" description="Acidic residues" evidence="1">
    <location>
        <begin position="579"/>
        <end position="598"/>
    </location>
</feature>
<dbReference type="OrthoDB" id="421226at2759"/>
<evidence type="ECO:0000313" key="4">
    <source>
        <dbReference type="Proteomes" id="UP000703661"/>
    </source>
</evidence>
<feature type="region of interest" description="Disordered" evidence="1">
    <location>
        <begin position="233"/>
        <end position="253"/>
    </location>
</feature>
<dbReference type="InterPro" id="IPR032675">
    <property type="entry name" value="LRR_dom_sf"/>
</dbReference>
<keyword evidence="4" id="KW-1185">Reference proteome</keyword>
<dbReference type="AlphaFoldDB" id="A0A9P6N3N5"/>
<feature type="region of interest" description="Disordered" evidence="1">
    <location>
        <begin position="570"/>
        <end position="607"/>
    </location>
</feature>
<dbReference type="PANTHER" id="PTHR13318">
    <property type="entry name" value="PARTNER OF PAIRED, ISOFORM B-RELATED"/>
    <property type="match status" value="1"/>
</dbReference>
<comment type="caution">
    <text evidence="3">The sequence shown here is derived from an EMBL/GenBank/DDBJ whole genome shotgun (WGS) entry which is preliminary data.</text>
</comment>
<name>A0A9P6N3N5_9FUNG</name>
<feature type="region of interest" description="Disordered" evidence="1">
    <location>
        <begin position="143"/>
        <end position="214"/>
    </location>
</feature>
<evidence type="ECO:0000256" key="1">
    <source>
        <dbReference type="SAM" id="MobiDB-lite"/>
    </source>
</evidence>
<protein>
    <recommendedName>
        <fullName evidence="2">F-box/LRR-repeat protein 15-like leucin rich repeat domain-containing protein</fullName>
    </recommendedName>
</protein>
<dbReference type="Gene3D" id="3.80.10.10">
    <property type="entry name" value="Ribonuclease Inhibitor"/>
    <property type="match status" value="2"/>
</dbReference>
<dbReference type="Pfam" id="PF25372">
    <property type="entry name" value="DUF7885"/>
    <property type="match status" value="1"/>
</dbReference>
<dbReference type="GO" id="GO:0019005">
    <property type="term" value="C:SCF ubiquitin ligase complex"/>
    <property type="evidence" value="ECO:0007669"/>
    <property type="project" value="TreeGrafter"/>
</dbReference>
<feature type="compositionally biased region" description="Acidic residues" evidence="1">
    <location>
        <begin position="199"/>
        <end position="214"/>
    </location>
</feature>
<organism evidence="3 4">
    <name type="scientific">Entomortierella chlamydospora</name>
    <dbReference type="NCBI Taxonomy" id="101097"/>
    <lineage>
        <taxon>Eukaryota</taxon>
        <taxon>Fungi</taxon>
        <taxon>Fungi incertae sedis</taxon>
        <taxon>Mucoromycota</taxon>
        <taxon>Mortierellomycotina</taxon>
        <taxon>Mortierellomycetes</taxon>
        <taxon>Mortierellales</taxon>
        <taxon>Mortierellaceae</taxon>
        <taxon>Entomortierella</taxon>
    </lineage>
</organism>